<gene>
    <name evidence="8" type="ORF">GCM10012289_21550</name>
</gene>
<evidence type="ECO:0000256" key="6">
    <source>
        <dbReference type="SAM" id="Phobius"/>
    </source>
</evidence>
<feature type="transmembrane region" description="Helical" evidence="6">
    <location>
        <begin position="46"/>
        <end position="64"/>
    </location>
</feature>
<dbReference type="Pfam" id="PF13396">
    <property type="entry name" value="PLDc_N"/>
    <property type="match status" value="1"/>
</dbReference>
<accession>A0A917YU48</accession>
<evidence type="ECO:0000313" key="9">
    <source>
        <dbReference type="Proteomes" id="UP000646523"/>
    </source>
</evidence>
<dbReference type="EMBL" id="BMNH01000004">
    <property type="protein sequence ID" value="GGO66760.1"/>
    <property type="molecule type" value="Genomic_DNA"/>
</dbReference>
<keyword evidence="4 6" id="KW-1133">Transmembrane helix</keyword>
<dbReference type="GO" id="GO:0005886">
    <property type="term" value="C:plasma membrane"/>
    <property type="evidence" value="ECO:0007669"/>
    <property type="project" value="UniProtKB-SubCell"/>
</dbReference>
<dbReference type="Proteomes" id="UP000646523">
    <property type="component" value="Unassembled WGS sequence"/>
</dbReference>
<dbReference type="InterPro" id="IPR027379">
    <property type="entry name" value="CLS_N"/>
</dbReference>
<evidence type="ECO:0000256" key="4">
    <source>
        <dbReference type="ARBA" id="ARBA00022989"/>
    </source>
</evidence>
<feature type="domain" description="Cardiolipin synthase N-terminal" evidence="7">
    <location>
        <begin position="23"/>
        <end position="66"/>
    </location>
</feature>
<keyword evidence="2" id="KW-1003">Cell membrane</keyword>
<organism evidence="8 9">
    <name type="scientific">Nonomuraea cavernae</name>
    <dbReference type="NCBI Taxonomy" id="2045107"/>
    <lineage>
        <taxon>Bacteria</taxon>
        <taxon>Bacillati</taxon>
        <taxon>Actinomycetota</taxon>
        <taxon>Actinomycetes</taxon>
        <taxon>Streptosporangiales</taxon>
        <taxon>Streptosporangiaceae</taxon>
        <taxon>Nonomuraea</taxon>
    </lineage>
</organism>
<keyword evidence="3 6" id="KW-0812">Transmembrane</keyword>
<comment type="caution">
    <text evidence="8">The sequence shown here is derived from an EMBL/GenBank/DDBJ whole genome shotgun (WGS) entry which is preliminary data.</text>
</comment>
<keyword evidence="9" id="KW-1185">Reference proteome</keyword>
<evidence type="ECO:0000313" key="8">
    <source>
        <dbReference type="EMBL" id="GGO66760.1"/>
    </source>
</evidence>
<reference evidence="8" key="1">
    <citation type="journal article" date="2014" name="Int. J. Syst. Evol. Microbiol.">
        <title>Complete genome sequence of Corynebacterium casei LMG S-19264T (=DSM 44701T), isolated from a smear-ripened cheese.</title>
        <authorList>
            <consortium name="US DOE Joint Genome Institute (JGI-PGF)"/>
            <person name="Walter F."/>
            <person name="Albersmeier A."/>
            <person name="Kalinowski J."/>
            <person name="Ruckert C."/>
        </authorList>
    </citation>
    <scope>NUCLEOTIDE SEQUENCE</scope>
    <source>
        <strain evidence="8">CGMCC 4.7368</strain>
    </source>
</reference>
<protein>
    <recommendedName>
        <fullName evidence="7">Cardiolipin synthase N-terminal domain-containing protein</fullName>
    </recommendedName>
</protein>
<evidence type="ECO:0000256" key="5">
    <source>
        <dbReference type="ARBA" id="ARBA00023136"/>
    </source>
</evidence>
<evidence type="ECO:0000256" key="1">
    <source>
        <dbReference type="ARBA" id="ARBA00004651"/>
    </source>
</evidence>
<dbReference type="RefSeq" id="WP_189123863.1">
    <property type="nucleotide sequence ID" value="NZ_BMNH01000004.1"/>
</dbReference>
<evidence type="ECO:0000256" key="3">
    <source>
        <dbReference type="ARBA" id="ARBA00022692"/>
    </source>
</evidence>
<sequence length="72" mass="8592">MRWNEMSKERQFVMLTLISTEIALTATAVVDLWFRPRDQVRGRKELWWPAIFVQPVGPVAYLFWGRRRPSAE</sequence>
<reference evidence="8" key="2">
    <citation type="submission" date="2020-09" db="EMBL/GenBank/DDBJ databases">
        <authorList>
            <person name="Sun Q."/>
            <person name="Zhou Y."/>
        </authorList>
    </citation>
    <scope>NUCLEOTIDE SEQUENCE</scope>
    <source>
        <strain evidence="8">CGMCC 4.7368</strain>
    </source>
</reference>
<proteinExistence type="predicted"/>
<feature type="transmembrane region" description="Helical" evidence="6">
    <location>
        <begin position="12"/>
        <end position="34"/>
    </location>
</feature>
<evidence type="ECO:0000259" key="7">
    <source>
        <dbReference type="Pfam" id="PF13396"/>
    </source>
</evidence>
<keyword evidence="5 6" id="KW-0472">Membrane</keyword>
<comment type="subcellular location">
    <subcellularLocation>
        <location evidence="1">Cell membrane</location>
        <topology evidence="1">Multi-pass membrane protein</topology>
    </subcellularLocation>
</comment>
<evidence type="ECO:0000256" key="2">
    <source>
        <dbReference type="ARBA" id="ARBA00022475"/>
    </source>
</evidence>
<name>A0A917YU48_9ACTN</name>
<dbReference type="AlphaFoldDB" id="A0A917YU48"/>